<comment type="caution">
    <text evidence="4">The sequence shown here is derived from an EMBL/GenBank/DDBJ whole genome shotgun (WGS) entry which is preliminary data.</text>
</comment>
<dbReference type="Pfam" id="PF08534">
    <property type="entry name" value="Redoxin"/>
    <property type="match status" value="1"/>
</dbReference>
<dbReference type="InterPro" id="IPR036249">
    <property type="entry name" value="Thioredoxin-like_sf"/>
</dbReference>
<dbReference type="GO" id="GO:0034599">
    <property type="term" value="P:cellular response to oxidative stress"/>
    <property type="evidence" value="ECO:0007669"/>
    <property type="project" value="InterPro"/>
</dbReference>
<dbReference type="STRING" id="326475.AWB66_04448"/>
<dbReference type="GO" id="GO:0005737">
    <property type="term" value="C:cytoplasm"/>
    <property type="evidence" value="ECO:0007669"/>
    <property type="project" value="TreeGrafter"/>
</dbReference>
<dbReference type="InterPro" id="IPR037944">
    <property type="entry name" value="PRX5-like"/>
</dbReference>
<feature type="domain" description="Redoxin" evidence="3">
    <location>
        <begin position="1"/>
        <end position="60"/>
    </location>
</feature>
<organism evidence="4 5">
    <name type="scientific">Caballeronia telluris</name>
    <dbReference type="NCBI Taxonomy" id="326475"/>
    <lineage>
        <taxon>Bacteria</taxon>
        <taxon>Pseudomonadati</taxon>
        <taxon>Pseudomonadota</taxon>
        <taxon>Betaproteobacteria</taxon>
        <taxon>Burkholderiales</taxon>
        <taxon>Burkholderiaceae</taxon>
        <taxon>Caballeronia</taxon>
    </lineage>
</organism>
<evidence type="ECO:0000259" key="3">
    <source>
        <dbReference type="Pfam" id="PF08534"/>
    </source>
</evidence>
<name>A0A158JNL2_9BURK</name>
<gene>
    <name evidence="4" type="ORF">AWB66_04448</name>
</gene>
<dbReference type="GO" id="GO:0008379">
    <property type="term" value="F:thioredoxin peroxidase activity"/>
    <property type="evidence" value="ECO:0007669"/>
    <property type="project" value="InterPro"/>
</dbReference>
<dbReference type="Proteomes" id="UP000054717">
    <property type="component" value="Unassembled WGS sequence"/>
</dbReference>
<protein>
    <submittedName>
        <fullName evidence="4">Redoxin domain-containing protein</fullName>
    </submittedName>
</protein>
<evidence type="ECO:0000313" key="4">
    <source>
        <dbReference type="EMBL" id="SAL70436.1"/>
    </source>
</evidence>
<evidence type="ECO:0000256" key="1">
    <source>
        <dbReference type="ARBA" id="ARBA00022559"/>
    </source>
</evidence>
<dbReference type="SUPFAM" id="SSF52833">
    <property type="entry name" value="Thioredoxin-like"/>
    <property type="match status" value="1"/>
</dbReference>
<proteinExistence type="predicted"/>
<dbReference type="PANTHER" id="PTHR10430:SF16">
    <property type="entry name" value="PEROXIREDOXIN-5, MITOCHONDRIAL"/>
    <property type="match status" value="1"/>
</dbReference>
<dbReference type="InterPro" id="IPR013740">
    <property type="entry name" value="Redoxin"/>
</dbReference>
<keyword evidence="2" id="KW-0560">Oxidoreductase</keyword>
<evidence type="ECO:0000313" key="5">
    <source>
        <dbReference type="Proteomes" id="UP000054717"/>
    </source>
</evidence>
<keyword evidence="5" id="KW-1185">Reference proteome</keyword>
<dbReference type="Gene3D" id="3.40.30.10">
    <property type="entry name" value="Glutaredoxin"/>
    <property type="match status" value="1"/>
</dbReference>
<sequence>MIADGAARFTQALGLEQDLSERGMGIRSQRYAMVVDNGVVKTLNVEAPGKFEVSDAESILATLR</sequence>
<dbReference type="GO" id="GO:0045454">
    <property type="term" value="P:cell redox homeostasis"/>
    <property type="evidence" value="ECO:0007669"/>
    <property type="project" value="TreeGrafter"/>
</dbReference>
<dbReference type="AlphaFoldDB" id="A0A158JNL2"/>
<dbReference type="GO" id="GO:0042744">
    <property type="term" value="P:hydrogen peroxide catabolic process"/>
    <property type="evidence" value="ECO:0007669"/>
    <property type="project" value="TreeGrafter"/>
</dbReference>
<evidence type="ECO:0000256" key="2">
    <source>
        <dbReference type="ARBA" id="ARBA00023002"/>
    </source>
</evidence>
<keyword evidence="1" id="KW-0575">Peroxidase</keyword>
<dbReference type="EMBL" id="FCNZ02000018">
    <property type="protein sequence ID" value="SAL70436.1"/>
    <property type="molecule type" value="Genomic_DNA"/>
</dbReference>
<accession>A0A158JNL2</accession>
<reference evidence="4" key="1">
    <citation type="submission" date="2016-01" db="EMBL/GenBank/DDBJ databases">
        <authorList>
            <person name="Peeters Charlotte."/>
        </authorList>
    </citation>
    <scope>NUCLEOTIDE SEQUENCE</scope>
    <source>
        <strain evidence="4">LMG 22936</strain>
    </source>
</reference>
<dbReference type="PANTHER" id="PTHR10430">
    <property type="entry name" value="PEROXIREDOXIN"/>
    <property type="match status" value="1"/>
</dbReference>